<keyword evidence="8" id="KW-0175">Coiled coil</keyword>
<reference evidence="11 12" key="2">
    <citation type="journal article" date="2007" name="Genome Biol.">
        <title>Assembly of the Candida albicans genome into sixteen supercontigs aligned on the eight chromosomes.</title>
        <authorList>
            <person name="van het Hoog M."/>
            <person name="Rast T.J."/>
            <person name="Martchenko M."/>
            <person name="Grindle S."/>
            <person name="Dignard D."/>
            <person name="Hogues H."/>
            <person name="Cuomo C."/>
            <person name="Berriman M."/>
            <person name="Scherer S."/>
            <person name="Magee B.B."/>
            <person name="Whiteway M."/>
            <person name="Chibana H."/>
            <person name="Nantel A."/>
            <person name="Magee P.T."/>
        </authorList>
    </citation>
    <scope>GENOME REANNOTATION</scope>
    <source>
        <strain evidence="12">SC5314 / ATCC MYA-2876</strain>
    </source>
</reference>
<evidence type="ECO:0000256" key="9">
    <source>
        <dbReference type="SAM" id="MobiDB-lite"/>
    </source>
</evidence>
<evidence type="ECO:0000256" key="8">
    <source>
        <dbReference type="SAM" id="Coils"/>
    </source>
</evidence>
<dbReference type="STRING" id="237561.A0A1D8PF12"/>
<dbReference type="GO" id="GO:0007059">
    <property type="term" value="P:chromosome segregation"/>
    <property type="evidence" value="ECO:0007669"/>
    <property type="project" value="UniProtKB-KW"/>
</dbReference>
<evidence type="ECO:0000313" key="11">
    <source>
        <dbReference type="EMBL" id="AOW26690.1"/>
    </source>
</evidence>
<evidence type="ECO:0000256" key="4">
    <source>
        <dbReference type="ARBA" id="ARBA00022776"/>
    </source>
</evidence>
<keyword evidence="3" id="KW-0132">Cell division</keyword>
<name>A0A1D8PF12_CANAL</name>
<comment type="similarity">
    <text evidence="2">Belongs to the SCC4/mau-2 family.</text>
</comment>
<reference evidence="11 12" key="1">
    <citation type="journal article" date="2004" name="Proc. Natl. Acad. Sci. U.S.A.">
        <title>The diploid genome sequence of Candida albicans.</title>
        <authorList>
            <person name="Jones T."/>
            <person name="Federspiel N.A."/>
            <person name="Chibana H."/>
            <person name="Dungan J."/>
            <person name="Kalman S."/>
            <person name="Magee B.B."/>
            <person name="Newport G."/>
            <person name="Thorstenson Y.R."/>
            <person name="Agabian N."/>
            <person name="Magee P.T."/>
            <person name="Davis R.W."/>
            <person name="Scherer S."/>
        </authorList>
    </citation>
    <scope>NUCLEOTIDE SEQUENCE [LARGE SCALE GENOMIC DNA]</scope>
    <source>
        <strain evidence="12">SC5314 / ATCC MYA-2876</strain>
    </source>
</reference>
<dbReference type="GeneID" id="3647683"/>
<feature type="compositionally biased region" description="Low complexity" evidence="9">
    <location>
        <begin position="14"/>
        <end position="27"/>
    </location>
</feature>
<sequence>MSGEEVINSTNRPNTSQSSGSGTSNTNYANAFNIGYQNHFYQQQQQQSSPPPQQSFQPPMLSQYQPQIQPSMYPQMPPLLPPPMLPPLQSQYQSPVVPVGNYGPPPVGSFDSSNNTVYPPPQPPNIQMPYPPQSPPNSIPQYQDAMNMGGYYQNYGQQNLPINQSQFPNPTGLVTNVPLPTGSNNPNDSINRPEDESSDIEELSKNEFNLQKEQKPKEVYYTMDELKSKLNDPYSLVQLKFEYYTQLSDHFIKKAHSHVAKTRDCETMRTYHKLIKLAINCLEILEAKYPLKDYQRFIVYYKLTLIYLQETDSQIVGSTNLQKATKIARDASNTLDYFKCQLLHFQYLDKTGSSFLINDLNTELKNNKDTFTTQMIECIELFKIKYYLAYNPDAALALLTRMIQQENDSTKSSVKLYCLILSANLQLYRGSPHIALELIDKAEISIKELKIDCLILPALLVRLVAFIQLNKDCKSLIRQISENFNQYGKLYHDDGQIKLPIVLDEWNHTFHLKFDWLTTEEISIIVHFLTGVSFLKDSRNKSQMCFDKALKNLRKLQKYDKYHDISIDDFNRRLQRLKYLKILFNIYKTINNFILNDYNLDPLNEFMQETNQNEFETEYSIMIQSVYPLIYYCFAMFYHHNADLQAAKYYYLKVIQLSGNNNSINLATANDNNIDEILEISWNSFIQLLFGVPSRSVAPKGKFNELYVFATLNLTILLDYEHGILKDKTPSYAIQLKHKCLDDLQQAFKDSEPTITNAFNQNFTLKSDILHITYNLVLKVLFEKQVDLEFDTKLRQMLETLGDKSSFAFFYILIMYLLDFKIKEEGQNSTMEKQKNLLQQYQEKLKFDNDTELICKLLISKSFMKQFKLIGDHDKAYLSQMQYEQCEKMLMKKFEFLKGNVVDKDENLEN</sequence>
<evidence type="ECO:0000256" key="7">
    <source>
        <dbReference type="ARBA" id="ARBA00023306"/>
    </source>
</evidence>
<dbReference type="Pfam" id="PF10345">
    <property type="entry name" value="Cohesin_load"/>
    <property type="match status" value="1"/>
</dbReference>
<evidence type="ECO:0008006" key="13">
    <source>
        <dbReference type="Google" id="ProtNLM"/>
    </source>
</evidence>
<dbReference type="GO" id="GO:0007064">
    <property type="term" value="P:mitotic sister chromatid cohesion"/>
    <property type="evidence" value="ECO:0007669"/>
    <property type="project" value="InterPro"/>
</dbReference>
<evidence type="ECO:0000256" key="1">
    <source>
        <dbReference type="ARBA" id="ARBA00004123"/>
    </source>
</evidence>
<keyword evidence="12" id="KW-1185">Reference proteome</keyword>
<feature type="compositionally biased region" description="Low complexity" evidence="9">
    <location>
        <begin position="42"/>
        <end position="59"/>
    </location>
</feature>
<dbReference type="InterPro" id="IPR019440">
    <property type="entry name" value="MAU2"/>
</dbReference>
<dbReference type="VEuPathDB" id="FungiDB:C1_10630C_A"/>
<dbReference type="EMBL" id="CP017623">
    <property type="protein sequence ID" value="AOW26690.1"/>
    <property type="molecule type" value="Genomic_DNA"/>
</dbReference>
<feature type="compositionally biased region" description="Polar residues" evidence="9">
    <location>
        <begin position="181"/>
        <end position="190"/>
    </location>
</feature>
<evidence type="ECO:0000256" key="2">
    <source>
        <dbReference type="ARBA" id="ARBA00008585"/>
    </source>
</evidence>
<dbReference type="AlphaFoldDB" id="A0A1D8PF12"/>
<dbReference type="CGD" id="CAL0000200457">
    <property type="gene designation" value="orf19.9392"/>
</dbReference>
<feature type="region of interest" description="Disordered" evidence="9">
    <location>
        <begin position="1"/>
        <end position="64"/>
    </location>
</feature>
<keyword evidence="4" id="KW-0498">Mitosis</keyword>
<keyword evidence="6" id="KW-0539">Nucleus</keyword>
<dbReference type="RefSeq" id="XP_710718.2">
    <property type="nucleotide sequence ID" value="XM_705626.2"/>
</dbReference>
<evidence type="ECO:0000256" key="6">
    <source>
        <dbReference type="ARBA" id="ARBA00023242"/>
    </source>
</evidence>
<keyword evidence="7" id="KW-0131">Cell cycle</keyword>
<accession>A0A1D8PF12</accession>
<dbReference type="GO" id="GO:0051301">
    <property type="term" value="P:cell division"/>
    <property type="evidence" value="ECO:0007669"/>
    <property type="project" value="UniProtKB-KW"/>
</dbReference>
<dbReference type="Proteomes" id="UP000000559">
    <property type="component" value="Chromosome 1"/>
</dbReference>
<protein>
    <recommendedName>
        <fullName evidence="13">Cohesin loading factor</fullName>
    </recommendedName>
</protein>
<gene>
    <name evidence="11" type="ordered locus">CAALFM_C110630CA</name>
    <name evidence="10" type="ordered locus">orf19.9392</name>
</gene>
<evidence type="ECO:0000313" key="12">
    <source>
        <dbReference type="Proteomes" id="UP000000559"/>
    </source>
</evidence>
<evidence type="ECO:0000313" key="10">
    <source>
        <dbReference type="CGD" id="CAL0000200457"/>
    </source>
</evidence>
<proteinExistence type="inferred from homology"/>
<dbReference type="KEGG" id="cal:CAALFM_C110630CA"/>
<feature type="coiled-coil region" evidence="8">
    <location>
        <begin position="824"/>
        <end position="851"/>
    </location>
</feature>
<evidence type="ECO:0000256" key="3">
    <source>
        <dbReference type="ARBA" id="ARBA00022618"/>
    </source>
</evidence>
<feature type="region of interest" description="Disordered" evidence="9">
    <location>
        <begin position="171"/>
        <end position="201"/>
    </location>
</feature>
<organism evidence="11 12">
    <name type="scientific">Candida albicans (strain SC5314 / ATCC MYA-2876)</name>
    <name type="common">Yeast</name>
    <dbReference type="NCBI Taxonomy" id="237561"/>
    <lineage>
        <taxon>Eukaryota</taxon>
        <taxon>Fungi</taxon>
        <taxon>Dikarya</taxon>
        <taxon>Ascomycota</taxon>
        <taxon>Saccharomycotina</taxon>
        <taxon>Pichiomycetes</taxon>
        <taxon>Debaryomycetaceae</taxon>
        <taxon>Candida/Lodderomyces clade</taxon>
        <taxon>Candida</taxon>
    </lineage>
</organism>
<dbReference type="InParanoid" id="A0A1D8PF12"/>
<comment type="subcellular location">
    <subcellularLocation>
        <location evidence="1">Nucleus</location>
    </subcellularLocation>
</comment>
<keyword evidence="5" id="KW-0159">Chromosome partition</keyword>
<dbReference type="OrthoDB" id="5565328at2759"/>
<dbReference type="eggNOG" id="ENOG502RK5N">
    <property type="taxonomic scope" value="Eukaryota"/>
</dbReference>
<evidence type="ECO:0000256" key="5">
    <source>
        <dbReference type="ARBA" id="ARBA00022829"/>
    </source>
</evidence>
<dbReference type="GO" id="GO:0005634">
    <property type="term" value="C:nucleus"/>
    <property type="evidence" value="ECO:0007669"/>
    <property type="project" value="UniProtKB-SubCell"/>
</dbReference>
<reference evidence="11 12" key="3">
    <citation type="journal article" date="2013" name="Genome Biol.">
        <title>Assembly of a phased diploid Candida albicans genome facilitates allele-specific measurements and provides a simple model for repeat and indel structure.</title>
        <authorList>
            <person name="Muzzey D."/>
            <person name="Schwartz K."/>
            <person name="Weissman J.S."/>
            <person name="Sherlock G."/>
        </authorList>
    </citation>
    <scope>NUCLEOTIDE SEQUENCE [LARGE SCALE GENOMIC DNA]</scope>
    <source>
        <strain evidence="12">SC5314 / ATCC MYA-2876</strain>
    </source>
</reference>